<dbReference type="PANTHER" id="PTHR43085">
    <property type="entry name" value="HEXOKINASE FAMILY MEMBER"/>
    <property type="match status" value="1"/>
</dbReference>
<evidence type="ECO:0000313" key="6">
    <source>
        <dbReference type="Proteomes" id="UP000244081"/>
    </source>
</evidence>
<organism evidence="5 6">
    <name type="scientific">Breoghania corrubedonensis</name>
    <dbReference type="NCBI Taxonomy" id="665038"/>
    <lineage>
        <taxon>Bacteria</taxon>
        <taxon>Pseudomonadati</taxon>
        <taxon>Pseudomonadota</taxon>
        <taxon>Alphaproteobacteria</taxon>
        <taxon>Hyphomicrobiales</taxon>
        <taxon>Stappiaceae</taxon>
        <taxon>Breoghania</taxon>
    </lineage>
</organism>
<keyword evidence="6" id="KW-1185">Reference proteome</keyword>
<dbReference type="GO" id="GO:0008673">
    <property type="term" value="F:2-dehydro-3-deoxygluconokinase activity"/>
    <property type="evidence" value="ECO:0007669"/>
    <property type="project" value="TreeGrafter"/>
</dbReference>
<dbReference type="InterPro" id="IPR011611">
    <property type="entry name" value="PfkB_dom"/>
</dbReference>
<gene>
    <name evidence="5" type="ORF">C8N35_1086</name>
</gene>
<evidence type="ECO:0000256" key="1">
    <source>
        <dbReference type="ARBA" id="ARBA00010688"/>
    </source>
</evidence>
<comment type="caution">
    <text evidence="5">The sequence shown here is derived from an EMBL/GenBank/DDBJ whole genome shotgun (WGS) entry which is preliminary data.</text>
</comment>
<dbReference type="GO" id="GO:0006974">
    <property type="term" value="P:DNA damage response"/>
    <property type="evidence" value="ECO:0007669"/>
    <property type="project" value="TreeGrafter"/>
</dbReference>
<dbReference type="CDD" id="cd01166">
    <property type="entry name" value="KdgK"/>
    <property type="match status" value="1"/>
</dbReference>
<dbReference type="Gene3D" id="3.40.1190.20">
    <property type="match status" value="1"/>
</dbReference>
<feature type="domain" description="Carbohydrate kinase PfkB" evidence="4">
    <location>
        <begin position="5"/>
        <end position="299"/>
    </location>
</feature>
<sequence length="306" mass="32854">MKRFLAIGECMLELSGAGADLWRMGIAGDTLNTAWYARACLPDDWAVSFATCIGKDEFSARVPGFMAENGIETDRIRTHPTRSVGLYAISLEHGERSFAYWRDNSAARTLADDAEAMIAMTQGASVIHISGITLAILPPPGRARLIELLARKRAEGVTTVLDPNIRPRLWSDMETAAGTLSDAARCCDIVLPSFEDEAACFHDRTPHDTCARYAELGARTVIVKNGGGAVVARHDIATCEFDTRPESAPIDTTGAGDSFNGACLAALVTGSDLSDAVRKGQNMARKVIGHHGALIPMEKLLVPEPD</sequence>
<dbReference type="GO" id="GO:0042840">
    <property type="term" value="P:D-glucuronate catabolic process"/>
    <property type="evidence" value="ECO:0007669"/>
    <property type="project" value="TreeGrafter"/>
</dbReference>
<dbReference type="GO" id="GO:0005829">
    <property type="term" value="C:cytosol"/>
    <property type="evidence" value="ECO:0007669"/>
    <property type="project" value="TreeGrafter"/>
</dbReference>
<keyword evidence="2" id="KW-0808">Transferase</keyword>
<evidence type="ECO:0000256" key="3">
    <source>
        <dbReference type="ARBA" id="ARBA00022777"/>
    </source>
</evidence>
<evidence type="ECO:0000256" key="2">
    <source>
        <dbReference type="ARBA" id="ARBA00022679"/>
    </source>
</evidence>
<dbReference type="GO" id="GO:0019698">
    <property type="term" value="P:D-galacturonate catabolic process"/>
    <property type="evidence" value="ECO:0007669"/>
    <property type="project" value="TreeGrafter"/>
</dbReference>
<accession>A0A2T5V5D4</accession>
<dbReference type="OrthoDB" id="9776822at2"/>
<protein>
    <submittedName>
        <fullName evidence="5">2-keto-3-deoxygluconate kinase</fullName>
    </submittedName>
</protein>
<dbReference type="InterPro" id="IPR050306">
    <property type="entry name" value="PfkB_Carbo_kinase"/>
</dbReference>
<dbReference type="RefSeq" id="WP_107991046.1">
    <property type="nucleotide sequence ID" value="NZ_QAYG01000008.1"/>
</dbReference>
<dbReference type="EMBL" id="QAYG01000008">
    <property type="protein sequence ID" value="PTW58971.1"/>
    <property type="molecule type" value="Genomic_DNA"/>
</dbReference>
<dbReference type="Pfam" id="PF00294">
    <property type="entry name" value="PfkB"/>
    <property type="match status" value="1"/>
</dbReference>
<dbReference type="PANTHER" id="PTHR43085:SF15">
    <property type="entry name" value="2-DEHYDRO-3-DEOXYGLUCONOKINASE"/>
    <property type="match status" value="1"/>
</dbReference>
<evidence type="ECO:0000259" key="4">
    <source>
        <dbReference type="Pfam" id="PF00294"/>
    </source>
</evidence>
<dbReference type="InterPro" id="IPR029056">
    <property type="entry name" value="Ribokinase-like"/>
</dbReference>
<proteinExistence type="inferred from homology"/>
<dbReference type="Proteomes" id="UP000244081">
    <property type="component" value="Unassembled WGS sequence"/>
</dbReference>
<keyword evidence="3 5" id="KW-0418">Kinase</keyword>
<dbReference type="SUPFAM" id="SSF53613">
    <property type="entry name" value="Ribokinase-like"/>
    <property type="match status" value="1"/>
</dbReference>
<evidence type="ECO:0000313" key="5">
    <source>
        <dbReference type="EMBL" id="PTW58971.1"/>
    </source>
</evidence>
<comment type="similarity">
    <text evidence="1">Belongs to the carbohydrate kinase PfkB family.</text>
</comment>
<dbReference type="AlphaFoldDB" id="A0A2T5V5D4"/>
<reference evidence="5 6" key="1">
    <citation type="submission" date="2018-04" db="EMBL/GenBank/DDBJ databases">
        <title>Genomic Encyclopedia of Archaeal and Bacterial Type Strains, Phase II (KMG-II): from individual species to whole genera.</title>
        <authorList>
            <person name="Goeker M."/>
        </authorList>
    </citation>
    <scope>NUCLEOTIDE SEQUENCE [LARGE SCALE GENOMIC DNA]</scope>
    <source>
        <strain evidence="5 6">DSM 23382</strain>
    </source>
</reference>
<name>A0A2T5V5D4_9HYPH</name>